<keyword evidence="4" id="KW-1185">Reference proteome</keyword>
<dbReference type="AlphaFoldDB" id="A0A7J8DIK4"/>
<evidence type="ECO:0000313" key="4">
    <source>
        <dbReference type="Proteomes" id="UP000593571"/>
    </source>
</evidence>
<feature type="region of interest" description="Disordered" evidence="1">
    <location>
        <begin position="20"/>
        <end position="71"/>
    </location>
</feature>
<feature type="signal peptide" evidence="2">
    <location>
        <begin position="1"/>
        <end position="16"/>
    </location>
</feature>
<feature type="compositionally biased region" description="Basic and acidic residues" evidence="1">
    <location>
        <begin position="93"/>
        <end position="103"/>
    </location>
</feature>
<feature type="region of interest" description="Disordered" evidence="1">
    <location>
        <begin position="177"/>
        <end position="213"/>
    </location>
</feature>
<feature type="compositionally biased region" description="Pro residues" evidence="1">
    <location>
        <begin position="200"/>
        <end position="211"/>
    </location>
</feature>
<name>A0A7J8DIK4_ROUAE</name>
<feature type="region of interest" description="Disordered" evidence="1">
    <location>
        <begin position="87"/>
        <end position="106"/>
    </location>
</feature>
<dbReference type="EMBL" id="JACASE010000012">
    <property type="protein sequence ID" value="KAF6422930.1"/>
    <property type="molecule type" value="Genomic_DNA"/>
</dbReference>
<gene>
    <name evidence="3" type="ORF">HJG63_008716</name>
</gene>
<feature type="chain" id="PRO_5029856699" evidence="2">
    <location>
        <begin position="17"/>
        <end position="242"/>
    </location>
</feature>
<evidence type="ECO:0000256" key="1">
    <source>
        <dbReference type="SAM" id="MobiDB-lite"/>
    </source>
</evidence>
<evidence type="ECO:0000313" key="3">
    <source>
        <dbReference type="EMBL" id="KAF6422930.1"/>
    </source>
</evidence>
<sequence>MGFHTLLSLLLVTADSDRRARQRRRFQGSLATSARAGGTAPSGAPLGRPGSPGHSALTTGPAGRHTGSRRGHRSLLAIARAEVPPHAPGLYRLRPEGPRERGLPRTVGGVICHRTSGNGQRSAHRTLCDPALHTHGEETARSWVPRWARGRCPGASPVLLRPQTPSRPLRLGLHPLSVRADHGGRGSRRAAGCPAGGQKPPQPRPRAPGPHVPLCAPAVARPQGRPVQTGQRALKMTPANIF</sequence>
<keyword evidence="2" id="KW-0732">Signal</keyword>
<evidence type="ECO:0000256" key="2">
    <source>
        <dbReference type="SAM" id="SignalP"/>
    </source>
</evidence>
<proteinExistence type="predicted"/>
<accession>A0A7J8DIK4</accession>
<reference evidence="3 4" key="1">
    <citation type="journal article" date="2020" name="Nature">
        <title>Six reference-quality genomes reveal evolution of bat adaptations.</title>
        <authorList>
            <person name="Jebb D."/>
            <person name="Huang Z."/>
            <person name="Pippel M."/>
            <person name="Hughes G.M."/>
            <person name="Lavrichenko K."/>
            <person name="Devanna P."/>
            <person name="Winkler S."/>
            <person name="Jermiin L.S."/>
            <person name="Skirmuntt E.C."/>
            <person name="Katzourakis A."/>
            <person name="Burkitt-Gray L."/>
            <person name="Ray D.A."/>
            <person name="Sullivan K.A.M."/>
            <person name="Roscito J.G."/>
            <person name="Kirilenko B.M."/>
            <person name="Davalos L.M."/>
            <person name="Corthals A.P."/>
            <person name="Power M.L."/>
            <person name="Jones G."/>
            <person name="Ransome R.D."/>
            <person name="Dechmann D.K.N."/>
            <person name="Locatelli A.G."/>
            <person name="Puechmaille S.J."/>
            <person name="Fedrigo O."/>
            <person name="Jarvis E.D."/>
            <person name="Hiller M."/>
            <person name="Vernes S.C."/>
            <person name="Myers E.W."/>
            <person name="Teeling E.C."/>
        </authorList>
    </citation>
    <scope>NUCLEOTIDE SEQUENCE [LARGE SCALE GENOMIC DNA]</scope>
    <source>
        <strain evidence="3">MRouAeg1</strain>
        <tissue evidence="3">Muscle</tissue>
    </source>
</reference>
<organism evidence="3 4">
    <name type="scientific">Rousettus aegyptiacus</name>
    <name type="common">Egyptian fruit bat</name>
    <name type="synonym">Pteropus aegyptiacus</name>
    <dbReference type="NCBI Taxonomy" id="9407"/>
    <lineage>
        <taxon>Eukaryota</taxon>
        <taxon>Metazoa</taxon>
        <taxon>Chordata</taxon>
        <taxon>Craniata</taxon>
        <taxon>Vertebrata</taxon>
        <taxon>Euteleostomi</taxon>
        <taxon>Mammalia</taxon>
        <taxon>Eutheria</taxon>
        <taxon>Laurasiatheria</taxon>
        <taxon>Chiroptera</taxon>
        <taxon>Yinpterochiroptera</taxon>
        <taxon>Pteropodoidea</taxon>
        <taxon>Pteropodidae</taxon>
        <taxon>Rousettinae</taxon>
        <taxon>Rousettus</taxon>
    </lineage>
</organism>
<protein>
    <submittedName>
        <fullName evidence="3">Uncharacterized protein</fullName>
    </submittedName>
</protein>
<comment type="caution">
    <text evidence="3">The sequence shown here is derived from an EMBL/GenBank/DDBJ whole genome shotgun (WGS) entry which is preliminary data.</text>
</comment>
<dbReference type="Proteomes" id="UP000593571">
    <property type="component" value="Unassembled WGS sequence"/>
</dbReference>